<dbReference type="PANTHER" id="PTHR43537:SF5">
    <property type="entry name" value="UXU OPERON TRANSCRIPTIONAL REGULATOR"/>
    <property type="match status" value="1"/>
</dbReference>
<keyword evidence="3" id="KW-0804">Transcription</keyword>
<dbReference type="Pfam" id="PF07729">
    <property type="entry name" value="FCD"/>
    <property type="match status" value="1"/>
</dbReference>
<gene>
    <name evidence="5" type="ORF">D5S18_26115</name>
</gene>
<dbReference type="GO" id="GO:0003677">
    <property type="term" value="F:DNA binding"/>
    <property type="evidence" value="ECO:0007669"/>
    <property type="project" value="UniProtKB-KW"/>
</dbReference>
<dbReference type="EMBL" id="QZFU01000036">
    <property type="protein sequence ID" value="RJO70685.1"/>
    <property type="molecule type" value="Genomic_DNA"/>
</dbReference>
<evidence type="ECO:0000313" key="6">
    <source>
        <dbReference type="Proteomes" id="UP000266677"/>
    </source>
</evidence>
<dbReference type="InterPro" id="IPR036388">
    <property type="entry name" value="WH-like_DNA-bd_sf"/>
</dbReference>
<evidence type="ECO:0000256" key="2">
    <source>
        <dbReference type="ARBA" id="ARBA00023125"/>
    </source>
</evidence>
<organism evidence="5 6">
    <name type="scientific">Nocardia panacis</name>
    <dbReference type="NCBI Taxonomy" id="2340916"/>
    <lineage>
        <taxon>Bacteria</taxon>
        <taxon>Bacillati</taxon>
        <taxon>Actinomycetota</taxon>
        <taxon>Actinomycetes</taxon>
        <taxon>Mycobacteriales</taxon>
        <taxon>Nocardiaceae</taxon>
        <taxon>Nocardia</taxon>
    </lineage>
</organism>
<evidence type="ECO:0000256" key="1">
    <source>
        <dbReference type="ARBA" id="ARBA00023015"/>
    </source>
</evidence>
<accession>A0A3A4KCX4</accession>
<evidence type="ECO:0000313" key="5">
    <source>
        <dbReference type="EMBL" id="RJO70685.1"/>
    </source>
</evidence>
<proteinExistence type="predicted"/>
<dbReference type="InterPro" id="IPR036390">
    <property type="entry name" value="WH_DNA-bd_sf"/>
</dbReference>
<dbReference type="SMART" id="SM00345">
    <property type="entry name" value="HTH_GNTR"/>
    <property type="match status" value="1"/>
</dbReference>
<dbReference type="Proteomes" id="UP000266677">
    <property type="component" value="Unassembled WGS sequence"/>
</dbReference>
<dbReference type="InterPro" id="IPR011711">
    <property type="entry name" value="GntR_C"/>
</dbReference>
<name>A0A3A4KCX4_9NOCA</name>
<protein>
    <submittedName>
        <fullName evidence="5">GntR family transcriptional regulator</fullName>
    </submittedName>
</protein>
<dbReference type="OrthoDB" id="3570892at2"/>
<dbReference type="AlphaFoldDB" id="A0A3A4KCX4"/>
<dbReference type="GO" id="GO:0003700">
    <property type="term" value="F:DNA-binding transcription factor activity"/>
    <property type="evidence" value="ECO:0007669"/>
    <property type="project" value="InterPro"/>
</dbReference>
<feature type="domain" description="HTH gntR-type" evidence="4">
    <location>
        <begin position="9"/>
        <end position="76"/>
    </location>
</feature>
<keyword evidence="6" id="KW-1185">Reference proteome</keyword>
<dbReference type="InterPro" id="IPR000524">
    <property type="entry name" value="Tscrpt_reg_HTH_GntR"/>
</dbReference>
<evidence type="ECO:0000259" key="4">
    <source>
        <dbReference type="PROSITE" id="PS50949"/>
    </source>
</evidence>
<dbReference type="RefSeq" id="WP_120043742.1">
    <property type="nucleotide sequence ID" value="NZ_QZFU01000036.1"/>
</dbReference>
<dbReference type="Gene3D" id="1.20.120.530">
    <property type="entry name" value="GntR ligand-binding domain-like"/>
    <property type="match status" value="1"/>
</dbReference>
<dbReference type="Pfam" id="PF00392">
    <property type="entry name" value="GntR"/>
    <property type="match status" value="1"/>
</dbReference>
<evidence type="ECO:0000256" key="3">
    <source>
        <dbReference type="ARBA" id="ARBA00023163"/>
    </source>
</evidence>
<dbReference type="SUPFAM" id="SSF48008">
    <property type="entry name" value="GntR ligand-binding domain-like"/>
    <property type="match status" value="1"/>
</dbReference>
<dbReference type="SMART" id="SM00895">
    <property type="entry name" value="FCD"/>
    <property type="match status" value="1"/>
</dbReference>
<comment type="caution">
    <text evidence="5">The sequence shown here is derived from an EMBL/GenBank/DDBJ whole genome shotgun (WGS) entry which is preliminary data.</text>
</comment>
<dbReference type="PANTHER" id="PTHR43537">
    <property type="entry name" value="TRANSCRIPTIONAL REGULATOR, GNTR FAMILY"/>
    <property type="match status" value="1"/>
</dbReference>
<dbReference type="InterPro" id="IPR008920">
    <property type="entry name" value="TF_FadR/GntR_C"/>
</dbReference>
<dbReference type="Gene3D" id="1.10.10.10">
    <property type="entry name" value="Winged helix-like DNA-binding domain superfamily/Winged helix DNA-binding domain"/>
    <property type="match status" value="1"/>
</dbReference>
<keyword evidence="2" id="KW-0238">DNA-binding</keyword>
<keyword evidence="1" id="KW-0805">Transcription regulation</keyword>
<reference evidence="5 6" key="1">
    <citation type="submission" date="2018-09" db="EMBL/GenBank/DDBJ databases">
        <title>YIM PH21274 draft genome.</title>
        <authorList>
            <person name="Miao C."/>
        </authorList>
    </citation>
    <scope>NUCLEOTIDE SEQUENCE [LARGE SCALE GENOMIC DNA]</scope>
    <source>
        <strain evidence="5 6">YIM PH 21724</strain>
    </source>
</reference>
<sequence length="231" mass="25391">MTELPGVGRDLTDAAYHRIRSMLLHQELRPGERTSVGQLCAALGLGRAPVKAAIDRLAGEGLFRIRGRSGTSVTSLTATGVRQMFEMRSLYEDGAAPLIAERITDEQIADVLALVPALTAGPTPEQRLPDELARRIEFIDKDVEFHRLIIAGANNPQLSDAYRSLNLHLLISHYLVLDAGAHERQRQDEHVEIARALAQRDADALAAALRRHADAVRDAITRTIDHRAVAH</sequence>
<dbReference type="SUPFAM" id="SSF46785">
    <property type="entry name" value="Winged helix' DNA-binding domain"/>
    <property type="match status" value="1"/>
</dbReference>
<dbReference type="PROSITE" id="PS50949">
    <property type="entry name" value="HTH_GNTR"/>
    <property type="match status" value="1"/>
</dbReference>